<evidence type="ECO:0000256" key="6">
    <source>
        <dbReference type="ARBA" id="ARBA00022989"/>
    </source>
</evidence>
<keyword evidence="8 12" id="KW-0472">Membrane</keyword>
<protein>
    <submittedName>
        <fullName evidence="13">CDP-alcohol phosphatidyltransferase family protein</fullName>
    </submittedName>
</protein>
<evidence type="ECO:0000256" key="1">
    <source>
        <dbReference type="ARBA" id="ARBA00004141"/>
    </source>
</evidence>
<evidence type="ECO:0000256" key="2">
    <source>
        <dbReference type="ARBA" id="ARBA00010441"/>
    </source>
</evidence>
<dbReference type="InterPro" id="IPR050324">
    <property type="entry name" value="CDP-alcohol_PTase-I"/>
</dbReference>
<keyword evidence="6 12" id="KW-1133">Transmembrane helix</keyword>
<feature type="transmembrane region" description="Helical" evidence="12">
    <location>
        <begin position="75"/>
        <end position="97"/>
    </location>
</feature>
<feature type="transmembrane region" description="Helical" evidence="12">
    <location>
        <begin position="6"/>
        <end position="25"/>
    </location>
</feature>
<evidence type="ECO:0000256" key="9">
    <source>
        <dbReference type="ARBA" id="ARBA00023209"/>
    </source>
</evidence>
<dbReference type="InterPro" id="IPR004570">
    <property type="entry name" value="Phosphatidylglycerol_P_synth"/>
</dbReference>
<evidence type="ECO:0000256" key="4">
    <source>
        <dbReference type="ARBA" id="ARBA00022679"/>
    </source>
</evidence>
<dbReference type="Gene3D" id="1.20.120.1760">
    <property type="match status" value="1"/>
</dbReference>
<evidence type="ECO:0000313" key="13">
    <source>
        <dbReference type="EMBL" id="MBN8659980.1"/>
    </source>
</evidence>
<evidence type="ECO:0000256" key="5">
    <source>
        <dbReference type="ARBA" id="ARBA00022692"/>
    </source>
</evidence>
<dbReference type="PANTHER" id="PTHR14269:SF11">
    <property type="entry name" value="CDP-DIACYLGLYCEROL--GLYCEROL-3-PHOSPHATE 3-PHOSPHATIDYLTRANSFERASE"/>
    <property type="match status" value="1"/>
</dbReference>
<evidence type="ECO:0000256" key="3">
    <source>
        <dbReference type="ARBA" id="ARBA00022516"/>
    </source>
</evidence>
<dbReference type="GO" id="GO:0046474">
    <property type="term" value="P:glycerophospholipid biosynthetic process"/>
    <property type="evidence" value="ECO:0007669"/>
    <property type="project" value="TreeGrafter"/>
</dbReference>
<gene>
    <name evidence="13" type="ORF">J0M35_06425</name>
</gene>
<dbReference type="PROSITE" id="PS00379">
    <property type="entry name" value="CDP_ALCOHOL_P_TRANSF"/>
    <property type="match status" value="1"/>
</dbReference>
<keyword evidence="3" id="KW-0444">Lipid biosynthesis</keyword>
<feature type="transmembrane region" description="Helical" evidence="12">
    <location>
        <begin position="171"/>
        <end position="189"/>
    </location>
</feature>
<accession>A0A8J7TKJ8</accession>
<keyword evidence="5 12" id="KW-0812">Transmembrane</keyword>
<dbReference type="InterPro" id="IPR048254">
    <property type="entry name" value="CDP_ALCOHOL_P_TRANSF_CS"/>
</dbReference>
<evidence type="ECO:0000256" key="7">
    <source>
        <dbReference type="ARBA" id="ARBA00023098"/>
    </source>
</evidence>
<evidence type="ECO:0000256" key="12">
    <source>
        <dbReference type="SAM" id="Phobius"/>
    </source>
</evidence>
<proteinExistence type="inferred from homology"/>
<dbReference type="PIRSF" id="PIRSF000847">
    <property type="entry name" value="Phos_ph_gly_syn"/>
    <property type="match status" value="1"/>
</dbReference>
<sequence length="199" mass="22268">MVNVANIITVSRVFLALITLTLLFFQEDSFRWIAFFLTIFVIWADGLDGYFARKLNQTSKLGAVLDIAGDRAVEMAYWIVFSTLGWIPVFVPLVYLIRGTFVDAIRSLASEQGYTAFGTSTMMQSTLGKFLVTSNFSRFTYAVVKALAFCAVIAAQIKSDFQVPLHHSADVLVYTSVFFCLVRGLPVLVESPFLFKEKP</sequence>
<keyword evidence="4 11" id="KW-0808">Transferase</keyword>
<dbReference type="InterPro" id="IPR000462">
    <property type="entry name" value="CDP-OH_P_trans"/>
</dbReference>
<comment type="similarity">
    <text evidence="2 11">Belongs to the CDP-alcohol phosphatidyltransferase class-I family.</text>
</comment>
<dbReference type="Proteomes" id="UP000664277">
    <property type="component" value="Unassembled WGS sequence"/>
</dbReference>
<evidence type="ECO:0000256" key="11">
    <source>
        <dbReference type="RuleBase" id="RU003750"/>
    </source>
</evidence>
<organism evidence="13 14">
    <name type="scientific">Candidatus Obscuribacter phosphatis</name>
    <dbReference type="NCBI Taxonomy" id="1906157"/>
    <lineage>
        <taxon>Bacteria</taxon>
        <taxon>Bacillati</taxon>
        <taxon>Candidatus Melainabacteria</taxon>
        <taxon>Candidatus Obscuribacterales</taxon>
        <taxon>Candidatus Obscuribacteraceae</taxon>
        <taxon>Candidatus Obscuribacter</taxon>
    </lineage>
</organism>
<feature type="transmembrane region" description="Helical" evidence="12">
    <location>
        <begin position="139"/>
        <end position="159"/>
    </location>
</feature>
<feature type="transmembrane region" description="Helical" evidence="12">
    <location>
        <begin position="32"/>
        <end position="52"/>
    </location>
</feature>
<evidence type="ECO:0000256" key="10">
    <source>
        <dbReference type="ARBA" id="ARBA00023264"/>
    </source>
</evidence>
<dbReference type="InterPro" id="IPR043130">
    <property type="entry name" value="CDP-OH_PTrfase_TM_dom"/>
</dbReference>
<dbReference type="AlphaFoldDB" id="A0A8J7TKJ8"/>
<keyword evidence="7" id="KW-0443">Lipid metabolism</keyword>
<dbReference type="PANTHER" id="PTHR14269">
    <property type="entry name" value="CDP-DIACYLGLYCEROL--GLYCEROL-3-PHOSPHATE 3-PHOSPHATIDYLTRANSFERASE-RELATED"/>
    <property type="match status" value="1"/>
</dbReference>
<dbReference type="EMBL" id="JAFLCK010000006">
    <property type="protein sequence ID" value="MBN8659980.1"/>
    <property type="molecule type" value="Genomic_DNA"/>
</dbReference>
<reference evidence="13" key="1">
    <citation type="submission" date="2021-02" db="EMBL/GenBank/DDBJ databases">
        <title>Genome-Resolved Metagenomics of a Microbial Community Performing Photosynthetic Biological Nutrient Removal.</title>
        <authorList>
            <person name="Mcdaniel E.A."/>
        </authorList>
    </citation>
    <scope>NUCLEOTIDE SEQUENCE</scope>
    <source>
        <strain evidence="13">UWPOB_OBS1</strain>
    </source>
</reference>
<dbReference type="Pfam" id="PF01066">
    <property type="entry name" value="CDP-OH_P_transf"/>
    <property type="match status" value="1"/>
</dbReference>
<keyword evidence="10" id="KW-1208">Phospholipid metabolism</keyword>
<comment type="caution">
    <text evidence="13">The sequence shown here is derived from an EMBL/GenBank/DDBJ whole genome shotgun (WGS) entry which is preliminary data.</text>
</comment>
<comment type="subcellular location">
    <subcellularLocation>
        <location evidence="1">Membrane</location>
        <topology evidence="1">Multi-pass membrane protein</topology>
    </subcellularLocation>
</comment>
<evidence type="ECO:0000256" key="8">
    <source>
        <dbReference type="ARBA" id="ARBA00023136"/>
    </source>
</evidence>
<keyword evidence="9" id="KW-0594">Phospholipid biosynthesis</keyword>
<evidence type="ECO:0000313" key="14">
    <source>
        <dbReference type="Proteomes" id="UP000664277"/>
    </source>
</evidence>
<dbReference type="GO" id="GO:0016020">
    <property type="term" value="C:membrane"/>
    <property type="evidence" value="ECO:0007669"/>
    <property type="project" value="UniProtKB-SubCell"/>
</dbReference>
<dbReference type="GO" id="GO:0008444">
    <property type="term" value="F:CDP-diacylglycerol-glycerol-3-phosphate 3-phosphatidyltransferase activity"/>
    <property type="evidence" value="ECO:0007669"/>
    <property type="project" value="InterPro"/>
</dbReference>
<name>A0A8J7TKJ8_9BACT</name>